<organism evidence="2 3">
    <name type="scientific">Marinobacterium aestuariivivens</name>
    <dbReference type="NCBI Taxonomy" id="1698799"/>
    <lineage>
        <taxon>Bacteria</taxon>
        <taxon>Pseudomonadati</taxon>
        <taxon>Pseudomonadota</taxon>
        <taxon>Gammaproteobacteria</taxon>
        <taxon>Oceanospirillales</taxon>
        <taxon>Oceanospirillaceae</taxon>
        <taxon>Marinobacterium</taxon>
    </lineage>
</organism>
<comment type="caution">
    <text evidence="2">The sequence shown here is derived from an EMBL/GenBank/DDBJ whole genome shotgun (WGS) entry which is preliminary data.</text>
</comment>
<dbReference type="InterPro" id="IPR018640">
    <property type="entry name" value="DUF2063"/>
</dbReference>
<gene>
    <name evidence="2" type="ORF">ACFQDL_30510</name>
</gene>
<name>A0ABW2A8S7_9GAMM</name>
<reference evidence="3" key="1">
    <citation type="journal article" date="2019" name="Int. J. Syst. Evol. Microbiol.">
        <title>The Global Catalogue of Microorganisms (GCM) 10K type strain sequencing project: providing services to taxonomists for standard genome sequencing and annotation.</title>
        <authorList>
            <consortium name="The Broad Institute Genomics Platform"/>
            <consortium name="The Broad Institute Genome Sequencing Center for Infectious Disease"/>
            <person name="Wu L."/>
            <person name="Ma J."/>
        </authorList>
    </citation>
    <scope>NUCLEOTIDE SEQUENCE [LARGE SCALE GENOMIC DNA]</scope>
    <source>
        <strain evidence="3">NBRC 111756</strain>
    </source>
</reference>
<proteinExistence type="predicted"/>
<accession>A0ABW2A8S7</accession>
<evidence type="ECO:0000313" key="2">
    <source>
        <dbReference type="EMBL" id="MFC6673940.1"/>
    </source>
</evidence>
<evidence type="ECO:0000259" key="1">
    <source>
        <dbReference type="Pfam" id="PF09836"/>
    </source>
</evidence>
<sequence length="262" mass="28332">MTGQRDFCKALLDPDQGTPDGLRSWNGSDPAMRFAVYRNNVIASLIEALADSFPVVKALVGDRFFDAMAQGFVRQNLPASPVLARYGDAFPAFVADFEPAGSLPYLADVARLEWFYVQAFHAADAQPVATEAIGRLLADSDALPGLRLGLHPSAALLCSDHAVVSIWAAHQGTGDLRRIDPGRPEQALLLRSGLEVQVLPWIVPARTLPNACCAAKALARRWNGPQPKARHSIRPASSACLSGTAPLPRFIPLRNHPQENRS</sequence>
<dbReference type="Pfam" id="PF09836">
    <property type="entry name" value="DUF2063"/>
    <property type="match status" value="1"/>
</dbReference>
<dbReference type="InterPro" id="IPR044922">
    <property type="entry name" value="DUF2063_N_sf"/>
</dbReference>
<evidence type="ECO:0000313" key="3">
    <source>
        <dbReference type="Proteomes" id="UP001596422"/>
    </source>
</evidence>
<dbReference type="EMBL" id="JBHSWE010000001">
    <property type="protein sequence ID" value="MFC6673940.1"/>
    <property type="molecule type" value="Genomic_DNA"/>
</dbReference>
<keyword evidence="3" id="KW-1185">Reference proteome</keyword>
<dbReference type="Proteomes" id="UP001596422">
    <property type="component" value="Unassembled WGS sequence"/>
</dbReference>
<feature type="domain" description="Putative DNA-binding" evidence="1">
    <location>
        <begin position="4"/>
        <end position="94"/>
    </location>
</feature>
<dbReference type="Gene3D" id="1.10.150.690">
    <property type="entry name" value="DUF2063"/>
    <property type="match status" value="1"/>
</dbReference>
<dbReference type="RefSeq" id="WP_379912736.1">
    <property type="nucleotide sequence ID" value="NZ_JBHSWE010000001.1"/>
</dbReference>
<protein>
    <submittedName>
        <fullName evidence="2">DUF2063 domain-containing protein</fullName>
    </submittedName>
</protein>